<reference evidence="1 2" key="1">
    <citation type="journal article" date="2011" name="Science">
        <title>The ecoresponsive genome of Daphnia pulex.</title>
        <authorList>
            <person name="Colbourne J.K."/>
            <person name="Pfrender M.E."/>
            <person name="Gilbert D."/>
            <person name="Thomas W.K."/>
            <person name="Tucker A."/>
            <person name="Oakley T.H."/>
            <person name="Tokishita S."/>
            <person name="Aerts A."/>
            <person name="Arnold G.J."/>
            <person name="Basu M.K."/>
            <person name="Bauer D.J."/>
            <person name="Caceres C.E."/>
            <person name="Carmel L."/>
            <person name="Casola C."/>
            <person name="Choi J.H."/>
            <person name="Detter J.C."/>
            <person name="Dong Q."/>
            <person name="Dusheyko S."/>
            <person name="Eads B.D."/>
            <person name="Frohlich T."/>
            <person name="Geiler-Samerotte K.A."/>
            <person name="Gerlach D."/>
            <person name="Hatcher P."/>
            <person name="Jogdeo S."/>
            <person name="Krijgsveld J."/>
            <person name="Kriventseva E.V."/>
            <person name="Kultz D."/>
            <person name="Laforsch C."/>
            <person name="Lindquist E."/>
            <person name="Lopez J."/>
            <person name="Manak J.R."/>
            <person name="Muller J."/>
            <person name="Pangilinan J."/>
            <person name="Patwardhan R.P."/>
            <person name="Pitluck S."/>
            <person name="Pritham E.J."/>
            <person name="Rechtsteiner A."/>
            <person name="Rho M."/>
            <person name="Rogozin I.B."/>
            <person name="Sakarya O."/>
            <person name="Salamov A."/>
            <person name="Schaack S."/>
            <person name="Shapiro H."/>
            <person name="Shiga Y."/>
            <person name="Skalitzky C."/>
            <person name="Smith Z."/>
            <person name="Souvorov A."/>
            <person name="Sung W."/>
            <person name="Tang Z."/>
            <person name="Tsuchiya D."/>
            <person name="Tu H."/>
            <person name="Vos H."/>
            <person name="Wang M."/>
            <person name="Wolf Y.I."/>
            <person name="Yamagata H."/>
            <person name="Yamada T."/>
            <person name="Ye Y."/>
            <person name="Shaw J.R."/>
            <person name="Andrews J."/>
            <person name="Crease T.J."/>
            <person name="Tang H."/>
            <person name="Lucas S.M."/>
            <person name="Robertson H.M."/>
            <person name="Bork P."/>
            <person name="Koonin E.V."/>
            <person name="Zdobnov E.M."/>
            <person name="Grigoriev I.V."/>
            <person name="Lynch M."/>
            <person name="Boore J.L."/>
        </authorList>
    </citation>
    <scope>NUCLEOTIDE SEQUENCE [LARGE SCALE GENOMIC DNA]</scope>
</reference>
<dbReference type="Proteomes" id="UP000000305">
    <property type="component" value="Unassembled WGS sequence"/>
</dbReference>
<accession>E9GXZ3</accession>
<organism evidence="1 2">
    <name type="scientific">Daphnia pulex</name>
    <name type="common">Water flea</name>
    <dbReference type="NCBI Taxonomy" id="6669"/>
    <lineage>
        <taxon>Eukaryota</taxon>
        <taxon>Metazoa</taxon>
        <taxon>Ecdysozoa</taxon>
        <taxon>Arthropoda</taxon>
        <taxon>Crustacea</taxon>
        <taxon>Branchiopoda</taxon>
        <taxon>Diplostraca</taxon>
        <taxon>Cladocera</taxon>
        <taxon>Anomopoda</taxon>
        <taxon>Daphniidae</taxon>
        <taxon>Daphnia</taxon>
    </lineage>
</organism>
<dbReference type="HOGENOM" id="CLU_2087234_0_0_1"/>
<sequence length="117" mass="13612">MDIHQWKCFKHEKEVDKELNYGLRKKDNIDQNIVVFPEEKATFNEHHPSLFLNLEESVTLGLNVIGNRERSFLPAEADRTNYYNMKDGTYTAGVYVYGDSDNTTSDEETIPYADEEN</sequence>
<evidence type="ECO:0000313" key="2">
    <source>
        <dbReference type="Proteomes" id="UP000000305"/>
    </source>
</evidence>
<name>E9GXZ3_DAPPU</name>
<dbReference type="InParanoid" id="E9GXZ3"/>
<proteinExistence type="predicted"/>
<protein>
    <submittedName>
        <fullName evidence="1">Uncharacterized protein</fullName>
    </submittedName>
</protein>
<gene>
    <name evidence="1" type="ORF">DAPPUDRAFT_250129</name>
</gene>
<keyword evidence="2" id="KW-1185">Reference proteome</keyword>
<evidence type="ECO:0000313" key="1">
    <source>
        <dbReference type="EMBL" id="EFX75647.1"/>
    </source>
</evidence>
<dbReference type="EMBL" id="GL732574">
    <property type="protein sequence ID" value="EFX75647.1"/>
    <property type="molecule type" value="Genomic_DNA"/>
</dbReference>
<dbReference type="KEGG" id="dpx:DAPPUDRAFT_250129"/>
<dbReference type="AlphaFoldDB" id="E9GXZ3"/>